<dbReference type="EMBL" id="BPLQ01003840">
    <property type="protein sequence ID" value="GIY03764.1"/>
    <property type="molecule type" value="Genomic_DNA"/>
</dbReference>
<protein>
    <submittedName>
        <fullName evidence="1">Uncharacterized protein</fullName>
    </submittedName>
</protein>
<comment type="caution">
    <text evidence="1">The sequence shown here is derived from an EMBL/GenBank/DDBJ whole genome shotgun (WGS) entry which is preliminary data.</text>
</comment>
<dbReference type="AlphaFoldDB" id="A0AAV4Q5J0"/>
<organism evidence="1 2">
    <name type="scientific">Caerostris darwini</name>
    <dbReference type="NCBI Taxonomy" id="1538125"/>
    <lineage>
        <taxon>Eukaryota</taxon>
        <taxon>Metazoa</taxon>
        <taxon>Ecdysozoa</taxon>
        <taxon>Arthropoda</taxon>
        <taxon>Chelicerata</taxon>
        <taxon>Arachnida</taxon>
        <taxon>Araneae</taxon>
        <taxon>Araneomorphae</taxon>
        <taxon>Entelegynae</taxon>
        <taxon>Araneoidea</taxon>
        <taxon>Araneidae</taxon>
        <taxon>Caerostris</taxon>
    </lineage>
</organism>
<reference evidence="1 2" key="1">
    <citation type="submission" date="2021-06" db="EMBL/GenBank/DDBJ databases">
        <title>Caerostris darwini draft genome.</title>
        <authorList>
            <person name="Kono N."/>
            <person name="Arakawa K."/>
        </authorList>
    </citation>
    <scope>NUCLEOTIDE SEQUENCE [LARGE SCALE GENOMIC DNA]</scope>
</reference>
<name>A0AAV4Q5J0_9ARAC</name>
<proteinExistence type="predicted"/>
<accession>A0AAV4Q5J0</accession>
<sequence length="90" mass="9851">MEKILIPHILLCNSRTPTTTLKRRSSVNSIYVPPHPHPQANRLSTWAKIFVIPLDSALSAGDIEGGERLWVLCSLKSVNGKAPGHVGDSR</sequence>
<dbReference type="Proteomes" id="UP001054837">
    <property type="component" value="Unassembled WGS sequence"/>
</dbReference>
<gene>
    <name evidence="1" type="ORF">CDAR_366671</name>
</gene>
<evidence type="ECO:0000313" key="1">
    <source>
        <dbReference type="EMBL" id="GIY03764.1"/>
    </source>
</evidence>
<keyword evidence="2" id="KW-1185">Reference proteome</keyword>
<evidence type="ECO:0000313" key="2">
    <source>
        <dbReference type="Proteomes" id="UP001054837"/>
    </source>
</evidence>